<dbReference type="PROSITE" id="PS50240">
    <property type="entry name" value="TRYPSIN_DOM"/>
    <property type="match status" value="1"/>
</dbReference>
<evidence type="ECO:0000256" key="2">
    <source>
        <dbReference type="ARBA" id="ARBA00022525"/>
    </source>
</evidence>
<protein>
    <recommendedName>
        <fullName evidence="7">Peptidase S1 domain-containing protein</fullName>
    </recommendedName>
</protein>
<evidence type="ECO:0000259" key="7">
    <source>
        <dbReference type="PROSITE" id="PS50240"/>
    </source>
</evidence>
<dbReference type="Pfam" id="PF00089">
    <property type="entry name" value="Trypsin"/>
    <property type="match status" value="1"/>
</dbReference>
<dbReference type="InterPro" id="IPR050850">
    <property type="entry name" value="Peptidase_S1_Elastase_sf"/>
</dbReference>
<keyword evidence="6" id="KW-0106">Calcium</keyword>
<evidence type="ECO:0000313" key="9">
    <source>
        <dbReference type="Proteomes" id="UP000694556"/>
    </source>
</evidence>
<sequence length="75" mass="8439">EVRFLLHPNAMLTFHLTSNLPDGSERVVGGSEARSHAWPSQISLQYYYSGGWHHTCGGSLIERNWVMTAAHCVDR</sequence>
<dbReference type="InterPro" id="IPR018114">
    <property type="entry name" value="TRYPSIN_HIS"/>
</dbReference>
<dbReference type="Gene3D" id="2.40.10.10">
    <property type="entry name" value="Trypsin-like serine proteases"/>
    <property type="match status" value="1"/>
</dbReference>
<dbReference type="PROSITE" id="PS00134">
    <property type="entry name" value="TRYPSIN_HIS"/>
    <property type="match status" value="1"/>
</dbReference>
<feature type="domain" description="Peptidase S1" evidence="7">
    <location>
        <begin position="27"/>
        <end position="75"/>
    </location>
</feature>
<reference evidence="8" key="2">
    <citation type="submission" date="2025-09" db="UniProtKB">
        <authorList>
            <consortium name="Ensembl"/>
        </authorList>
    </citation>
    <scope>IDENTIFICATION</scope>
</reference>
<dbReference type="Ensembl" id="ENSCMMT00000018881.1">
    <property type="protein sequence ID" value="ENSCMMP00000017169.1"/>
    <property type="gene ID" value="ENSCMMG00000010933.1"/>
</dbReference>
<comment type="subcellular location">
    <subcellularLocation>
        <location evidence="1">Secreted</location>
    </subcellularLocation>
</comment>
<keyword evidence="5" id="KW-0720">Serine protease</keyword>
<evidence type="ECO:0000256" key="5">
    <source>
        <dbReference type="ARBA" id="ARBA00022825"/>
    </source>
</evidence>
<keyword evidence="3" id="KW-0645">Protease</keyword>
<accession>A0A8C3C7I7</accession>
<dbReference type="InterPro" id="IPR043504">
    <property type="entry name" value="Peptidase_S1_PA_chymotrypsin"/>
</dbReference>
<dbReference type="InterPro" id="IPR001254">
    <property type="entry name" value="Trypsin_dom"/>
</dbReference>
<keyword evidence="4" id="KW-0378">Hydrolase</keyword>
<dbReference type="SUPFAM" id="SSF50494">
    <property type="entry name" value="Trypsin-like serine proteases"/>
    <property type="match status" value="1"/>
</dbReference>
<dbReference type="AlphaFoldDB" id="A0A8C3C7I7"/>
<dbReference type="InterPro" id="IPR009003">
    <property type="entry name" value="Peptidase_S1_PA"/>
</dbReference>
<dbReference type="PANTHER" id="PTHR24257:SF0">
    <property type="entry name" value="CHYMOTRYPSIN-LIKE ELASTASE FAMILY MEMBER 1"/>
    <property type="match status" value="1"/>
</dbReference>
<evidence type="ECO:0000313" key="8">
    <source>
        <dbReference type="Ensembl" id="ENSCMMP00000017169.1"/>
    </source>
</evidence>
<dbReference type="GO" id="GO:0005615">
    <property type="term" value="C:extracellular space"/>
    <property type="evidence" value="ECO:0007669"/>
    <property type="project" value="TreeGrafter"/>
</dbReference>
<proteinExistence type="predicted"/>
<evidence type="ECO:0000256" key="1">
    <source>
        <dbReference type="ARBA" id="ARBA00004613"/>
    </source>
</evidence>
<keyword evidence="2" id="KW-0964">Secreted</keyword>
<keyword evidence="9" id="KW-1185">Reference proteome</keyword>
<dbReference type="GO" id="GO:0004252">
    <property type="term" value="F:serine-type endopeptidase activity"/>
    <property type="evidence" value="ECO:0007669"/>
    <property type="project" value="InterPro"/>
</dbReference>
<evidence type="ECO:0000256" key="3">
    <source>
        <dbReference type="ARBA" id="ARBA00022670"/>
    </source>
</evidence>
<organism evidence="8 9">
    <name type="scientific">Cairina moschata</name>
    <name type="common">Muscovy duck</name>
    <dbReference type="NCBI Taxonomy" id="8855"/>
    <lineage>
        <taxon>Eukaryota</taxon>
        <taxon>Metazoa</taxon>
        <taxon>Chordata</taxon>
        <taxon>Craniata</taxon>
        <taxon>Vertebrata</taxon>
        <taxon>Euteleostomi</taxon>
        <taxon>Archelosauria</taxon>
        <taxon>Archosauria</taxon>
        <taxon>Dinosauria</taxon>
        <taxon>Saurischia</taxon>
        <taxon>Theropoda</taxon>
        <taxon>Coelurosauria</taxon>
        <taxon>Aves</taxon>
        <taxon>Neognathae</taxon>
        <taxon>Galloanserae</taxon>
        <taxon>Anseriformes</taxon>
        <taxon>Anatidae</taxon>
        <taxon>Anatinae</taxon>
        <taxon>Cairina</taxon>
    </lineage>
</organism>
<evidence type="ECO:0000256" key="4">
    <source>
        <dbReference type="ARBA" id="ARBA00022801"/>
    </source>
</evidence>
<dbReference type="Proteomes" id="UP000694556">
    <property type="component" value="Unassembled WGS sequence"/>
</dbReference>
<dbReference type="PANTHER" id="PTHR24257">
    <property type="entry name" value="CHYMOTRYPSIN-LIKE ELASTASE FAMILY MEMBER"/>
    <property type="match status" value="1"/>
</dbReference>
<evidence type="ECO:0000256" key="6">
    <source>
        <dbReference type="ARBA" id="ARBA00022837"/>
    </source>
</evidence>
<name>A0A8C3C7I7_CAIMO</name>
<dbReference type="GO" id="GO:0006508">
    <property type="term" value="P:proteolysis"/>
    <property type="evidence" value="ECO:0007669"/>
    <property type="project" value="UniProtKB-KW"/>
</dbReference>
<reference evidence="8" key="1">
    <citation type="submission" date="2025-08" db="UniProtKB">
        <authorList>
            <consortium name="Ensembl"/>
        </authorList>
    </citation>
    <scope>IDENTIFICATION</scope>
</reference>